<evidence type="ECO:0000313" key="2">
    <source>
        <dbReference type="Proteomes" id="UP001060085"/>
    </source>
</evidence>
<comment type="caution">
    <text evidence="1">The sequence shown here is derived from an EMBL/GenBank/DDBJ whole genome shotgun (WGS) entry which is preliminary data.</text>
</comment>
<sequence length="191" mass="21654">MHRSRAPYRCGLFKIVYNCYEAGFGSTQVFLGRFICWKISSFEKLHCFDMHEYKSGIHSYNSGYDFVFGSVKGLHSTWLVPLLGKRLFGNQALVWCLAGIDCEMPEFDFDDLVVGSGPRPSSPIVALCVSLHLGIETALMYLDSLRLTSYARKPHVGSGISFVKITKESVFLLHYMNCFRETASALFQRNH</sequence>
<name>A0ACC0BT76_CATRO</name>
<keyword evidence="2" id="KW-1185">Reference proteome</keyword>
<accession>A0ACC0BT76</accession>
<reference evidence="2" key="1">
    <citation type="journal article" date="2023" name="Nat. Plants">
        <title>Single-cell RNA sequencing provides a high-resolution roadmap for understanding the multicellular compartmentation of specialized metabolism.</title>
        <authorList>
            <person name="Sun S."/>
            <person name="Shen X."/>
            <person name="Li Y."/>
            <person name="Li Y."/>
            <person name="Wang S."/>
            <person name="Li R."/>
            <person name="Zhang H."/>
            <person name="Shen G."/>
            <person name="Guo B."/>
            <person name="Wei J."/>
            <person name="Xu J."/>
            <person name="St-Pierre B."/>
            <person name="Chen S."/>
            <person name="Sun C."/>
        </authorList>
    </citation>
    <scope>NUCLEOTIDE SEQUENCE [LARGE SCALE GENOMIC DNA]</scope>
</reference>
<dbReference type="EMBL" id="CM044702">
    <property type="protein sequence ID" value="KAI5675791.1"/>
    <property type="molecule type" value="Genomic_DNA"/>
</dbReference>
<gene>
    <name evidence="1" type="ORF">M9H77_06741</name>
</gene>
<protein>
    <submittedName>
        <fullName evidence="1">Uncharacterized protein</fullName>
    </submittedName>
</protein>
<proteinExistence type="predicted"/>
<organism evidence="1 2">
    <name type="scientific">Catharanthus roseus</name>
    <name type="common">Madagascar periwinkle</name>
    <name type="synonym">Vinca rosea</name>
    <dbReference type="NCBI Taxonomy" id="4058"/>
    <lineage>
        <taxon>Eukaryota</taxon>
        <taxon>Viridiplantae</taxon>
        <taxon>Streptophyta</taxon>
        <taxon>Embryophyta</taxon>
        <taxon>Tracheophyta</taxon>
        <taxon>Spermatophyta</taxon>
        <taxon>Magnoliopsida</taxon>
        <taxon>eudicotyledons</taxon>
        <taxon>Gunneridae</taxon>
        <taxon>Pentapetalae</taxon>
        <taxon>asterids</taxon>
        <taxon>lamiids</taxon>
        <taxon>Gentianales</taxon>
        <taxon>Apocynaceae</taxon>
        <taxon>Rauvolfioideae</taxon>
        <taxon>Vinceae</taxon>
        <taxon>Catharanthinae</taxon>
        <taxon>Catharanthus</taxon>
    </lineage>
</organism>
<evidence type="ECO:0000313" key="1">
    <source>
        <dbReference type="EMBL" id="KAI5675791.1"/>
    </source>
</evidence>
<dbReference type="Proteomes" id="UP001060085">
    <property type="component" value="Linkage Group LG02"/>
</dbReference>